<dbReference type="SUPFAM" id="SSF48317">
    <property type="entry name" value="Acid phosphatase/Vanadium-dependent haloperoxidase"/>
    <property type="match status" value="1"/>
</dbReference>
<dbReference type="OrthoDB" id="7793240at2"/>
<dbReference type="AlphaFoldDB" id="A0A1M7PJL8"/>
<dbReference type="PROSITE" id="PS51257">
    <property type="entry name" value="PROKAR_LIPOPROTEIN"/>
    <property type="match status" value="1"/>
</dbReference>
<protein>
    <submittedName>
        <fullName evidence="1">PAP2 superfamily protein</fullName>
    </submittedName>
</protein>
<name>A0A1M7PJL8_9BACT</name>
<keyword evidence="2" id="KW-1185">Reference proteome</keyword>
<dbReference type="Proteomes" id="UP000184513">
    <property type="component" value="Unassembled WGS sequence"/>
</dbReference>
<accession>A0A1M7PJL8</accession>
<reference evidence="1 2" key="1">
    <citation type="submission" date="2016-11" db="EMBL/GenBank/DDBJ databases">
        <authorList>
            <person name="Jaros S."/>
            <person name="Januszkiewicz K."/>
            <person name="Wedrychowicz H."/>
        </authorList>
    </citation>
    <scope>NUCLEOTIDE SEQUENCE [LARGE SCALE GENOMIC DNA]</scope>
    <source>
        <strain evidence="1 2">CGMCC 1.6102</strain>
    </source>
</reference>
<organism evidence="1 2">
    <name type="scientific">Cyclobacterium lianum</name>
    <dbReference type="NCBI Taxonomy" id="388280"/>
    <lineage>
        <taxon>Bacteria</taxon>
        <taxon>Pseudomonadati</taxon>
        <taxon>Bacteroidota</taxon>
        <taxon>Cytophagia</taxon>
        <taxon>Cytophagales</taxon>
        <taxon>Cyclobacteriaceae</taxon>
        <taxon>Cyclobacterium</taxon>
    </lineage>
</organism>
<dbReference type="PANTHER" id="PTHR34599">
    <property type="entry name" value="PEROXIDASE-RELATED"/>
    <property type="match status" value="1"/>
</dbReference>
<dbReference type="InterPro" id="IPR036938">
    <property type="entry name" value="PAP2/HPO_sf"/>
</dbReference>
<dbReference type="PANTHER" id="PTHR34599:SF1">
    <property type="entry name" value="PHOSPHATIDIC ACID PHOSPHATASE TYPE 2_HALOPEROXIDASE DOMAIN-CONTAINING PROTEIN"/>
    <property type="match status" value="1"/>
</dbReference>
<dbReference type="EMBL" id="FRCY01000009">
    <property type="protein sequence ID" value="SHN17339.1"/>
    <property type="molecule type" value="Genomic_DNA"/>
</dbReference>
<evidence type="ECO:0000313" key="2">
    <source>
        <dbReference type="Proteomes" id="UP000184513"/>
    </source>
</evidence>
<evidence type="ECO:0000313" key="1">
    <source>
        <dbReference type="EMBL" id="SHN17339.1"/>
    </source>
</evidence>
<dbReference type="Gene3D" id="1.10.606.20">
    <property type="match status" value="1"/>
</dbReference>
<dbReference type="CDD" id="cd03398">
    <property type="entry name" value="PAP2_haloperoxidase"/>
    <property type="match status" value="1"/>
</dbReference>
<dbReference type="STRING" id="388280.SAMN04488057_10956"/>
<gene>
    <name evidence="1" type="ORF">SAMN04488057_10956</name>
</gene>
<proteinExistence type="predicted"/>
<sequence>MTPLVKHFHLKDFFLPAIFLAAMSSCQTNENYKALMAEDYFLVEANEDLTDIIVHDIFSPPVASRIYAYPAIAAYEVAVLAAPEDYQSLMGQLNGSAPLNVSVDEEEEINFHLAALAAYYEVARKLIFSEQDLENNKISAYAKIKDAGMPGPMFDASLRLGEKVAGEILEYVSGDNYHQSRSFEKYTVRADLGSWKPTPPAYIEGIEPHWNTIRTFVLDSADQFIPPPPPPFDTLPDSRFFRDAKEVMDAGNQMTEEQEEIAFFWDCNPYKMNVKGHVMYAEKKITPGGHWMGIAGIASKAKNLNWKETAETMAITSIYLFDAFISCWDEKYRSVLIRPETYINRYMDQDWLPLLQTPPFPEYTSGHSVISTAASIALTDLLGEPFHFLDSTEVKYGLGTREFKSFREAAAEAAISRFYGGIHYLPAIELGVEQGKLVAGKINEKINTRKSTGPNTALKD</sequence>
<dbReference type="InterPro" id="IPR052559">
    <property type="entry name" value="V-haloperoxidase"/>
</dbReference>